<dbReference type="OrthoDB" id="1917992at2759"/>
<feature type="coiled-coil region" evidence="3">
    <location>
        <begin position="180"/>
        <end position="214"/>
    </location>
</feature>
<comment type="caution">
    <text evidence="5">The sequence shown here is derived from an EMBL/GenBank/DDBJ whole genome shotgun (WGS) entry which is preliminary data.</text>
</comment>
<reference evidence="5" key="1">
    <citation type="submission" date="2019-12" db="EMBL/GenBank/DDBJ databases">
        <authorList>
            <person name="Scholes J."/>
        </authorList>
    </citation>
    <scope>NUCLEOTIDE SEQUENCE</scope>
</reference>
<dbReference type="AlphaFoldDB" id="A0A9N7NPB0"/>
<evidence type="ECO:0000313" key="6">
    <source>
        <dbReference type="Proteomes" id="UP001153555"/>
    </source>
</evidence>
<sequence length="740" mass="83662">MKTSQQHEKSKTVQEDKLSEAGKKIARLEAENTQFKKSLLKKDRVVEELSRYRSQVEAELKSLIQRLESTEKENSSLKYEIRVLEKELEIRHEEREFDLRTAEAAQKKHVESLEKISRLESECQKLRSLVQKRLLGPTAFARMKNEIEGIGWKDSPERSRRIWSNQRLTGSTDFHGDVAGDGLTKRIDFLSEQLQRMEEENTRLKCTLEGKTIDEREKYSLYAQEKSPASLSELGSDEKASFAGSWAFALINELENFKNEKKMKTYTPDMKLMDDFAEMEKLAHSPAVSGHFSQATEKNSFLNLEACGKGNEDKNCLTAKKSASEFNVSVPLKKIIELLEGINAVPQDDIGKILPSKDLANQMVRVFQCESGEVAAVLRQFVQTCDDLLGGEADIEQFVQLVASNLEWVMSHCFSLQDVMSTNDYGGSGRQSAETSELCIVTEEAKKLNLQPANKELSVQGHEEQQIKKVETLRIQLKDSNVINKHSQSEKPTKRESVDNSSEDQTEEQKIMKQDSQSRTQIVITNLEYRKPCEDISRGENDHENTSKSFKDLEETCYDLKKQLDGERSKEVANDKNQLQNDAEITSASDKLAECQATLRNLGKQLKALASPKEADLFEKVVSTPADLVITSMSTPKGNGNQRLSLLDKMLAEDNTVQIGVSPKTEDAIENGHENSAFSNNARSEPGSNFTDLNEIGHDADRNAIVHKAIVPRKKKDSKSFLKKLIWWKKRSNGKKTPFP</sequence>
<gene>
    <name evidence="5" type="ORF">SHERM_28074</name>
</gene>
<evidence type="ECO:0000256" key="3">
    <source>
        <dbReference type="SAM" id="Coils"/>
    </source>
</evidence>
<name>A0A9N7NPB0_STRHE</name>
<evidence type="ECO:0000256" key="2">
    <source>
        <dbReference type="ARBA" id="ARBA00023054"/>
    </source>
</evidence>
<evidence type="ECO:0000256" key="1">
    <source>
        <dbReference type="ARBA" id="ARBA00005921"/>
    </source>
</evidence>
<feature type="region of interest" description="Disordered" evidence="4">
    <location>
        <begin position="1"/>
        <end position="21"/>
    </location>
</feature>
<protein>
    <submittedName>
        <fullName evidence="5">Filament-like plant protein 7</fullName>
    </submittedName>
</protein>
<dbReference type="PANTHER" id="PTHR31580:SF22">
    <property type="entry name" value="FILAMENT-LIKE PLANT PROTEIN 7"/>
    <property type="match status" value="1"/>
</dbReference>
<dbReference type="InterPro" id="IPR008587">
    <property type="entry name" value="FPP_plant"/>
</dbReference>
<keyword evidence="6" id="KW-1185">Reference proteome</keyword>
<dbReference type="PANTHER" id="PTHR31580">
    <property type="entry name" value="FILAMENT-LIKE PLANT PROTEIN 4"/>
    <property type="match status" value="1"/>
</dbReference>
<accession>A0A9N7NPB0</accession>
<dbReference type="EMBL" id="CACSLK010027837">
    <property type="protein sequence ID" value="CAA0832800.1"/>
    <property type="molecule type" value="Genomic_DNA"/>
</dbReference>
<keyword evidence="2 3" id="KW-0175">Coiled coil</keyword>
<feature type="region of interest" description="Disordered" evidence="4">
    <location>
        <begin position="481"/>
        <end position="519"/>
    </location>
</feature>
<organism evidence="5 6">
    <name type="scientific">Striga hermonthica</name>
    <name type="common">Purple witchweed</name>
    <name type="synonym">Buchnera hermonthica</name>
    <dbReference type="NCBI Taxonomy" id="68872"/>
    <lineage>
        <taxon>Eukaryota</taxon>
        <taxon>Viridiplantae</taxon>
        <taxon>Streptophyta</taxon>
        <taxon>Embryophyta</taxon>
        <taxon>Tracheophyta</taxon>
        <taxon>Spermatophyta</taxon>
        <taxon>Magnoliopsida</taxon>
        <taxon>eudicotyledons</taxon>
        <taxon>Gunneridae</taxon>
        <taxon>Pentapetalae</taxon>
        <taxon>asterids</taxon>
        <taxon>lamiids</taxon>
        <taxon>Lamiales</taxon>
        <taxon>Orobanchaceae</taxon>
        <taxon>Buchnereae</taxon>
        <taxon>Striga</taxon>
    </lineage>
</organism>
<comment type="similarity">
    <text evidence="1">Belongs to the FPP family.</text>
</comment>
<dbReference type="Pfam" id="PF05911">
    <property type="entry name" value="FPP"/>
    <property type="match status" value="4"/>
</dbReference>
<evidence type="ECO:0000256" key="4">
    <source>
        <dbReference type="SAM" id="MobiDB-lite"/>
    </source>
</evidence>
<evidence type="ECO:0000313" key="5">
    <source>
        <dbReference type="EMBL" id="CAA0832800.1"/>
    </source>
</evidence>
<dbReference type="Proteomes" id="UP001153555">
    <property type="component" value="Unassembled WGS sequence"/>
</dbReference>
<proteinExistence type="inferred from homology"/>
<feature type="compositionally biased region" description="Basic and acidic residues" evidence="4">
    <location>
        <begin position="487"/>
        <end position="498"/>
    </location>
</feature>